<dbReference type="SUPFAM" id="SSF48008">
    <property type="entry name" value="GntR ligand-binding domain-like"/>
    <property type="match status" value="1"/>
</dbReference>
<feature type="region of interest" description="Disordered" evidence="4">
    <location>
        <begin position="227"/>
        <end position="247"/>
    </location>
</feature>
<dbReference type="InterPro" id="IPR000524">
    <property type="entry name" value="Tscrpt_reg_HTH_GntR"/>
</dbReference>
<dbReference type="EMBL" id="FOFA01000001">
    <property type="protein sequence ID" value="SEP82785.1"/>
    <property type="molecule type" value="Genomic_DNA"/>
</dbReference>
<reference evidence="7" key="1">
    <citation type="submission" date="2016-10" db="EMBL/GenBank/DDBJ databases">
        <authorList>
            <person name="Varghese N."/>
            <person name="Submissions S."/>
        </authorList>
    </citation>
    <scope>NUCLEOTIDE SEQUENCE [LARGE SCALE GENOMIC DNA]</scope>
    <source>
        <strain evidence="7">CGMCC 4.6856</strain>
    </source>
</reference>
<dbReference type="Proteomes" id="UP000198504">
    <property type="component" value="Unassembled WGS sequence"/>
</dbReference>
<proteinExistence type="predicted"/>
<dbReference type="GO" id="GO:0003700">
    <property type="term" value="F:DNA-binding transcription factor activity"/>
    <property type="evidence" value="ECO:0007669"/>
    <property type="project" value="InterPro"/>
</dbReference>
<evidence type="ECO:0000256" key="4">
    <source>
        <dbReference type="SAM" id="MobiDB-lite"/>
    </source>
</evidence>
<dbReference type="Pfam" id="PF07729">
    <property type="entry name" value="FCD"/>
    <property type="match status" value="1"/>
</dbReference>
<keyword evidence="3" id="KW-0804">Transcription</keyword>
<keyword evidence="7" id="KW-1185">Reference proteome</keyword>
<dbReference type="PROSITE" id="PS50949">
    <property type="entry name" value="HTH_GNTR"/>
    <property type="match status" value="1"/>
</dbReference>
<dbReference type="OrthoDB" id="3172099at2"/>
<dbReference type="Pfam" id="PF00392">
    <property type="entry name" value="GntR"/>
    <property type="match status" value="1"/>
</dbReference>
<gene>
    <name evidence="6" type="ORF">SAMN05421756_101807</name>
</gene>
<evidence type="ECO:0000256" key="1">
    <source>
        <dbReference type="ARBA" id="ARBA00023015"/>
    </source>
</evidence>
<dbReference type="SUPFAM" id="SSF46785">
    <property type="entry name" value="Winged helix' DNA-binding domain"/>
    <property type="match status" value="1"/>
</dbReference>
<accession>A0A1H9B1T2</accession>
<dbReference type="Gene3D" id="1.20.120.530">
    <property type="entry name" value="GntR ligand-binding domain-like"/>
    <property type="match status" value="1"/>
</dbReference>
<name>A0A1H9B1T2_9ACTN</name>
<dbReference type="CDD" id="cd07377">
    <property type="entry name" value="WHTH_GntR"/>
    <property type="match status" value="1"/>
</dbReference>
<dbReference type="AlphaFoldDB" id="A0A1H9B1T2"/>
<protein>
    <submittedName>
        <fullName evidence="6">GntR family transcriptional regulator, transcriptional repressor for pyruvate dehydrogenase complex</fullName>
    </submittedName>
</protein>
<evidence type="ECO:0000313" key="7">
    <source>
        <dbReference type="Proteomes" id="UP000198504"/>
    </source>
</evidence>
<evidence type="ECO:0000256" key="3">
    <source>
        <dbReference type="ARBA" id="ARBA00023163"/>
    </source>
</evidence>
<evidence type="ECO:0000259" key="5">
    <source>
        <dbReference type="PROSITE" id="PS50949"/>
    </source>
</evidence>
<dbReference type="PANTHER" id="PTHR43537">
    <property type="entry name" value="TRANSCRIPTIONAL REGULATOR, GNTR FAMILY"/>
    <property type="match status" value="1"/>
</dbReference>
<feature type="domain" description="HTH gntR-type" evidence="5">
    <location>
        <begin position="3"/>
        <end position="71"/>
    </location>
</feature>
<evidence type="ECO:0000313" key="6">
    <source>
        <dbReference type="EMBL" id="SEP82785.1"/>
    </source>
</evidence>
<keyword evidence="2" id="KW-0238">DNA-binding</keyword>
<dbReference type="InterPro" id="IPR036388">
    <property type="entry name" value="WH-like_DNA-bd_sf"/>
</dbReference>
<dbReference type="PANTHER" id="PTHR43537:SF5">
    <property type="entry name" value="UXU OPERON TRANSCRIPTIONAL REGULATOR"/>
    <property type="match status" value="1"/>
</dbReference>
<dbReference type="SMART" id="SM00895">
    <property type="entry name" value="FCD"/>
    <property type="match status" value="1"/>
</dbReference>
<keyword evidence="6" id="KW-0670">Pyruvate</keyword>
<dbReference type="GO" id="GO:0003677">
    <property type="term" value="F:DNA binding"/>
    <property type="evidence" value="ECO:0007669"/>
    <property type="project" value="UniProtKB-KW"/>
</dbReference>
<dbReference type="RefSeq" id="WP_091177756.1">
    <property type="nucleotide sequence ID" value="NZ_FOFA01000001.1"/>
</dbReference>
<dbReference type="InterPro" id="IPR036390">
    <property type="entry name" value="WH_DNA-bd_sf"/>
</dbReference>
<organism evidence="6 7">
    <name type="scientific">Microlunatus flavus</name>
    <dbReference type="NCBI Taxonomy" id="1036181"/>
    <lineage>
        <taxon>Bacteria</taxon>
        <taxon>Bacillati</taxon>
        <taxon>Actinomycetota</taxon>
        <taxon>Actinomycetes</taxon>
        <taxon>Propionibacteriales</taxon>
        <taxon>Propionibacteriaceae</taxon>
        <taxon>Microlunatus</taxon>
    </lineage>
</organism>
<dbReference type="InterPro" id="IPR008920">
    <property type="entry name" value="TF_FadR/GntR_C"/>
</dbReference>
<dbReference type="InterPro" id="IPR011711">
    <property type="entry name" value="GntR_C"/>
</dbReference>
<keyword evidence="1" id="KW-0805">Transcription regulation</keyword>
<dbReference type="PRINTS" id="PR00035">
    <property type="entry name" value="HTHGNTR"/>
</dbReference>
<dbReference type="Gene3D" id="1.10.10.10">
    <property type="entry name" value="Winged helix-like DNA-binding domain superfamily/Winged helix DNA-binding domain"/>
    <property type="match status" value="1"/>
</dbReference>
<sequence>MAAPLTEAAIERVRHLIISGRLVPGERLPAEAELSAELGVSRSSLREAVRGLVTAGVLDVRRGDGTYVTSLTPHLLLTGIQAAVELMQEDSILDLIESRRLIEPGVTALAAVRSSAEQRAEMARHIALMAGASAQKDLIRHDTDFHATVARASHNPVLASVLTGISSGTVRTRVWRGIMDAEANHRTVEEHRAILAAIEAGDANLAEAAALVHVASVESWLQTMVASGETEPDEASDPDADRSLTSV</sequence>
<evidence type="ECO:0000256" key="2">
    <source>
        <dbReference type="ARBA" id="ARBA00023125"/>
    </source>
</evidence>
<dbReference type="SMART" id="SM00345">
    <property type="entry name" value="HTH_GNTR"/>
    <property type="match status" value="1"/>
</dbReference>
<dbReference type="STRING" id="1036181.SAMN05421756_101807"/>